<feature type="transmembrane region" description="Helical" evidence="1">
    <location>
        <begin position="21"/>
        <end position="46"/>
    </location>
</feature>
<dbReference type="Proteomes" id="UP001527882">
    <property type="component" value="Unassembled WGS sequence"/>
</dbReference>
<accession>A0ABT4QI01</accession>
<gene>
    <name evidence="2" type="ORF">O9H85_29805</name>
</gene>
<evidence type="ECO:0000313" key="2">
    <source>
        <dbReference type="EMBL" id="MCZ8516510.1"/>
    </source>
</evidence>
<proteinExistence type="predicted"/>
<dbReference type="EMBL" id="JAQAGZ010000024">
    <property type="protein sequence ID" value="MCZ8516510.1"/>
    <property type="molecule type" value="Genomic_DNA"/>
</dbReference>
<reference evidence="2 3" key="1">
    <citation type="submission" date="2022-12" db="EMBL/GenBank/DDBJ databases">
        <title>Draft genome sequence of Paenibacillus sp. dW9.</title>
        <authorList>
            <person name="Choi E.-W."/>
            <person name="Kim D.-U."/>
        </authorList>
    </citation>
    <scope>NUCLEOTIDE SEQUENCE [LARGE SCALE GENOMIC DNA]</scope>
    <source>
        <strain evidence="3">dW9</strain>
    </source>
</reference>
<evidence type="ECO:0008006" key="4">
    <source>
        <dbReference type="Google" id="ProtNLM"/>
    </source>
</evidence>
<feature type="transmembrane region" description="Helical" evidence="1">
    <location>
        <begin position="106"/>
        <end position="125"/>
    </location>
</feature>
<sequence length="126" mass="13165">MLKPAAMRDDTKHALMSVIPIGLALVLHTVHLLLAPALLGMGAMAMSGHHHHDMSLPMTMGDAASSAGASWITIAFLVLNGIGIYYAGRVLWKSRSVKSTGRHGQICKAISVATIVIGVVSGVSLI</sequence>
<evidence type="ECO:0000256" key="1">
    <source>
        <dbReference type="SAM" id="Phobius"/>
    </source>
</evidence>
<organism evidence="2 3">
    <name type="scientific">Paenibacillus gyeongsangnamensis</name>
    <dbReference type="NCBI Taxonomy" id="3388067"/>
    <lineage>
        <taxon>Bacteria</taxon>
        <taxon>Bacillati</taxon>
        <taxon>Bacillota</taxon>
        <taxon>Bacilli</taxon>
        <taxon>Bacillales</taxon>
        <taxon>Paenibacillaceae</taxon>
        <taxon>Paenibacillus</taxon>
    </lineage>
</organism>
<keyword evidence="3" id="KW-1185">Reference proteome</keyword>
<name>A0ABT4QI01_9BACL</name>
<evidence type="ECO:0000313" key="3">
    <source>
        <dbReference type="Proteomes" id="UP001527882"/>
    </source>
</evidence>
<keyword evidence="1" id="KW-1133">Transmembrane helix</keyword>
<keyword evidence="1" id="KW-0812">Transmembrane</keyword>
<feature type="transmembrane region" description="Helical" evidence="1">
    <location>
        <begin position="66"/>
        <end position="86"/>
    </location>
</feature>
<protein>
    <recommendedName>
        <fullName evidence="4">DUF2231 domain-containing protein</fullName>
    </recommendedName>
</protein>
<keyword evidence="1" id="KW-0472">Membrane</keyword>
<comment type="caution">
    <text evidence="2">The sequence shown here is derived from an EMBL/GenBank/DDBJ whole genome shotgun (WGS) entry which is preliminary data.</text>
</comment>
<dbReference type="RefSeq" id="WP_269885047.1">
    <property type="nucleotide sequence ID" value="NZ_JAQAGZ010000024.1"/>
</dbReference>